<proteinExistence type="predicted"/>
<gene>
    <name evidence="2" type="ORF">DBRI00130_LOCUS3967</name>
</gene>
<protein>
    <submittedName>
        <fullName evidence="2">Uncharacterized protein</fullName>
    </submittedName>
</protein>
<evidence type="ECO:0000313" key="2">
    <source>
        <dbReference type="EMBL" id="CAE4586006.1"/>
    </source>
</evidence>
<sequence length="566" mass="63371">MELIRNRFYSDRHSCIPMQVALDQTKKRCRINVLYSNADSSDPSEPGTDEFPSFYEDTVQPLLQKLDEALNGSGQSSSPDFRATNAKISDWLSQTTKNGIGRGNTNGYETPNNAAAGLSKYHQRMLSPLNKRQRFMTGRYPLHVSVKNNPTRKWLRQVSSRKKGPTATSQVFVNKTIVDQSLASYDRLEWLDSAERKELAESYGGYSMMTMELIAEINVKSPGYVNLLPRRGAGLSAMMRRSIFDGSSNGKIPFGVWSKLETLALTAPNDKIDDSGDVDRLWITGFSISNPKGEFHFLDVDTCIMDTVDERTSGSIAWPNEVTSVPNQWHSNEFDSPSSHLTDTNGHNDTIRENNKMYRQKLDDALLVTDGFLVPGKDKGGLYVVRNPGNKDLEWAISLTGSAPVPERAVGGAKERDGMDNWFYHRAVWVDLTGDGRLSILTARAKRPSILKSNGGDTSPQEDLQNRQTDGQLVWLERPKPHSYDKTTGTPLNDDGTVFDPYSTRHTPWKVRVLDVGPDVMFSVADLDTTDNSVEVITSQFFGKKSIFALHRTWARAQSYIQTYIG</sequence>
<organism evidence="2">
    <name type="scientific">Ditylum brightwellii</name>
    <dbReference type="NCBI Taxonomy" id="49249"/>
    <lineage>
        <taxon>Eukaryota</taxon>
        <taxon>Sar</taxon>
        <taxon>Stramenopiles</taxon>
        <taxon>Ochrophyta</taxon>
        <taxon>Bacillariophyta</taxon>
        <taxon>Mediophyceae</taxon>
        <taxon>Lithodesmiophycidae</taxon>
        <taxon>Lithodesmiales</taxon>
        <taxon>Lithodesmiaceae</taxon>
        <taxon>Ditylum</taxon>
    </lineage>
</organism>
<accession>A0A7S4QK00</accession>
<dbReference type="PANTHER" id="PTHR35836:SF1">
    <property type="entry name" value="VCBS REPEAT-CONTAINING PROTEIN"/>
    <property type="match status" value="1"/>
</dbReference>
<reference evidence="2" key="1">
    <citation type="submission" date="2021-01" db="EMBL/GenBank/DDBJ databases">
        <authorList>
            <person name="Corre E."/>
            <person name="Pelletier E."/>
            <person name="Niang G."/>
            <person name="Scheremetjew M."/>
            <person name="Finn R."/>
            <person name="Kale V."/>
            <person name="Holt S."/>
            <person name="Cochrane G."/>
            <person name="Meng A."/>
            <person name="Brown T."/>
            <person name="Cohen L."/>
        </authorList>
    </citation>
    <scope>NUCLEOTIDE SEQUENCE</scope>
    <source>
        <strain evidence="2">GSO104</strain>
    </source>
</reference>
<dbReference type="PANTHER" id="PTHR35836">
    <property type="entry name" value="VCBS REPEAT-CONTAINING PROTEIN"/>
    <property type="match status" value="1"/>
</dbReference>
<evidence type="ECO:0000256" key="1">
    <source>
        <dbReference type="SAM" id="MobiDB-lite"/>
    </source>
</evidence>
<name>A0A7S4QK00_9STRA</name>
<dbReference type="AlphaFoldDB" id="A0A7S4QK00"/>
<dbReference type="EMBL" id="HBNS01004900">
    <property type="protein sequence ID" value="CAE4586006.1"/>
    <property type="molecule type" value="Transcribed_RNA"/>
</dbReference>
<feature type="region of interest" description="Disordered" evidence="1">
    <location>
        <begin position="478"/>
        <end position="499"/>
    </location>
</feature>